<keyword evidence="1" id="KW-0472">Membrane</keyword>
<keyword evidence="1" id="KW-1133">Transmembrane helix</keyword>
<sequence>MKKLIILYSFVISSFMVISGILNAGNIAEIASAVMLFSPLAFYFTVLMLPRKRHAIADIEPILDIIPDSLKRIKNPDYDPERRKFLKLIGAAGGSLFLLATFTKRAEASFFGSMPGPGTISIKDSSGVKIDPSEKHPTDGYNITEIDDSGLDTYYGYVNKDGAWFIQKELSTGAYRYTKGSSDFTNATTGWSNKTNLTYNYFNEVF</sequence>
<evidence type="ECO:0000313" key="3">
    <source>
        <dbReference type="Proteomes" id="UP000033995"/>
    </source>
</evidence>
<dbReference type="EMBL" id="LBOZ01000012">
    <property type="protein sequence ID" value="KKP46283.1"/>
    <property type="molecule type" value="Genomic_DNA"/>
</dbReference>
<dbReference type="Proteomes" id="UP000033995">
    <property type="component" value="Unassembled WGS sequence"/>
</dbReference>
<gene>
    <name evidence="2" type="ORF">UR38_C0012G0005</name>
</gene>
<evidence type="ECO:0000313" key="2">
    <source>
        <dbReference type="EMBL" id="KKP46283.1"/>
    </source>
</evidence>
<protein>
    <submittedName>
        <fullName evidence="2">Uncharacterized protein</fullName>
    </submittedName>
</protein>
<keyword evidence="1" id="KW-0812">Transmembrane</keyword>
<feature type="transmembrane region" description="Helical" evidence="1">
    <location>
        <begin position="30"/>
        <end position="49"/>
    </location>
</feature>
<name>A0A0F9ZPT0_9BACT</name>
<proteinExistence type="predicted"/>
<dbReference type="NCBIfam" id="TIGR01409">
    <property type="entry name" value="TAT_signal_seq"/>
    <property type="match status" value="1"/>
</dbReference>
<feature type="transmembrane region" description="Helical" evidence="1">
    <location>
        <begin position="5"/>
        <end position="24"/>
    </location>
</feature>
<dbReference type="InterPro" id="IPR019546">
    <property type="entry name" value="TAT_signal_bac_arc"/>
</dbReference>
<accession>A0A0F9ZPT0</accession>
<evidence type="ECO:0000256" key="1">
    <source>
        <dbReference type="SAM" id="Phobius"/>
    </source>
</evidence>
<reference evidence="2 3" key="1">
    <citation type="journal article" date="2015" name="Nature">
        <title>rRNA introns, odd ribosomes, and small enigmatic genomes across a large radiation of phyla.</title>
        <authorList>
            <person name="Brown C.T."/>
            <person name="Hug L.A."/>
            <person name="Thomas B.C."/>
            <person name="Sharon I."/>
            <person name="Castelle C.J."/>
            <person name="Singh A."/>
            <person name="Wilkins M.J."/>
            <person name="Williams K.H."/>
            <person name="Banfield J.F."/>
        </authorList>
    </citation>
    <scope>NUCLEOTIDE SEQUENCE [LARGE SCALE GENOMIC DNA]</scope>
</reference>
<comment type="caution">
    <text evidence="2">The sequence shown here is derived from an EMBL/GenBank/DDBJ whole genome shotgun (WGS) entry which is preliminary data.</text>
</comment>
<organism evidence="2 3">
    <name type="scientific">Candidatus Woesebacteria bacterium GW2011_GWA2_33_28</name>
    <dbReference type="NCBI Taxonomy" id="1618561"/>
    <lineage>
        <taxon>Bacteria</taxon>
        <taxon>Candidatus Woeseibacteriota</taxon>
    </lineage>
</organism>
<dbReference type="AlphaFoldDB" id="A0A0F9ZPT0"/>